<feature type="region of interest" description="Disordered" evidence="1">
    <location>
        <begin position="210"/>
        <end position="261"/>
    </location>
</feature>
<dbReference type="EMBL" id="CP001349">
    <property type="protein sequence ID" value="ACL60612.1"/>
    <property type="molecule type" value="Genomic_DNA"/>
</dbReference>
<feature type="compositionally biased region" description="Basic and acidic residues" evidence="1">
    <location>
        <begin position="210"/>
        <end position="222"/>
    </location>
</feature>
<proteinExistence type="predicted"/>
<feature type="region of interest" description="Disordered" evidence="1">
    <location>
        <begin position="93"/>
        <end position="116"/>
    </location>
</feature>
<dbReference type="AlphaFoldDB" id="B8IRR2"/>
<accession>B8IRR2</accession>
<evidence type="ECO:0000313" key="2">
    <source>
        <dbReference type="EMBL" id="ACL60612.1"/>
    </source>
</evidence>
<feature type="compositionally biased region" description="Low complexity" evidence="1">
    <location>
        <begin position="238"/>
        <end position="249"/>
    </location>
</feature>
<gene>
    <name evidence="2" type="ordered locus">Mnod_5783</name>
</gene>
<reference evidence="2 3" key="1">
    <citation type="submission" date="2009-01" db="EMBL/GenBank/DDBJ databases">
        <title>Complete sequence of chromosome of Methylobacterium nodulans ORS 2060.</title>
        <authorList>
            <consortium name="US DOE Joint Genome Institute"/>
            <person name="Lucas S."/>
            <person name="Copeland A."/>
            <person name="Lapidus A."/>
            <person name="Glavina del Rio T."/>
            <person name="Dalin E."/>
            <person name="Tice H."/>
            <person name="Bruce D."/>
            <person name="Goodwin L."/>
            <person name="Pitluck S."/>
            <person name="Sims D."/>
            <person name="Brettin T."/>
            <person name="Detter J.C."/>
            <person name="Han C."/>
            <person name="Larimer F."/>
            <person name="Land M."/>
            <person name="Hauser L."/>
            <person name="Kyrpides N."/>
            <person name="Ivanova N."/>
            <person name="Marx C.J."/>
            <person name="Richardson P."/>
        </authorList>
    </citation>
    <scope>NUCLEOTIDE SEQUENCE [LARGE SCALE GENOMIC DNA]</scope>
    <source>
        <strain evidence="3">LMG 21967 / CNCM I-2342 / ORS 2060</strain>
    </source>
</reference>
<dbReference type="Proteomes" id="UP000008207">
    <property type="component" value="Chromosome"/>
</dbReference>
<feature type="compositionally biased region" description="Acidic residues" evidence="1">
    <location>
        <begin position="99"/>
        <end position="109"/>
    </location>
</feature>
<protein>
    <submittedName>
        <fullName evidence="2">Uncharacterized protein</fullName>
    </submittedName>
</protein>
<sequence length="261" mass="28395">MNAVMERPSSAVAVERNAFEAYGDAAVGTRIVGDLLRFNKGDWLAGQDQDELEIGTRLVANLPELMVGWVKWVDGKPEDQRMGRVADGFVPPSRASLGDLDEEEWETDEEGRPRDPWQKTNYLLLKAEEGDQLYTLAGSSSGMLTAIGTLAREYGKRIRMRPDEVPVIELGRDKYKHKVYSWVKVPVLKIVGWVKADVFADALAAEAAARDDGEAGPAHDPETGEIPFDAPPAPAAPAKPAQAAKATRAAGKRAEAPATQF</sequence>
<organism evidence="2 3">
    <name type="scientific">Methylobacterium nodulans (strain LMG 21967 / CNCM I-2342 / ORS 2060)</name>
    <dbReference type="NCBI Taxonomy" id="460265"/>
    <lineage>
        <taxon>Bacteria</taxon>
        <taxon>Pseudomonadati</taxon>
        <taxon>Pseudomonadota</taxon>
        <taxon>Alphaproteobacteria</taxon>
        <taxon>Hyphomicrobiales</taxon>
        <taxon>Methylobacteriaceae</taxon>
        <taxon>Methylobacterium</taxon>
    </lineage>
</organism>
<dbReference type="eggNOG" id="ENOG5031EBM">
    <property type="taxonomic scope" value="Bacteria"/>
</dbReference>
<dbReference type="KEGG" id="mno:Mnod_5783"/>
<evidence type="ECO:0000313" key="3">
    <source>
        <dbReference type="Proteomes" id="UP000008207"/>
    </source>
</evidence>
<dbReference type="HOGENOM" id="CLU_1064808_0_0_5"/>
<dbReference type="STRING" id="460265.Mnod_5783"/>
<evidence type="ECO:0000256" key="1">
    <source>
        <dbReference type="SAM" id="MobiDB-lite"/>
    </source>
</evidence>
<keyword evidence="3" id="KW-1185">Reference proteome</keyword>
<name>B8IRR2_METNO</name>